<dbReference type="AlphaFoldDB" id="A0A423WH12"/>
<evidence type="ECO:0000256" key="6">
    <source>
        <dbReference type="ARBA" id="ARBA00023136"/>
    </source>
</evidence>
<dbReference type="OrthoDB" id="6132759at2759"/>
<evidence type="ECO:0000256" key="5">
    <source>
        <dbReference type="ARBA" id="ARBA00022989"/>
    </source>
</evidence>
<dbReference type="GO" id="GO:0015204">
    <property type="term" value="F:urea transmembrane transporter activity"/>
    <property type="evidence" value="ECO:0007669"/>
    <property type="project" value="InterPro"/>
</dbReference>
<feature type="transmembrane region" description="Helical" evidence="9">
    <location>
        <begin position="258"/>
        <end position="278"/>
    </location>
</feature>
<dbReference type="Gene3D" id="1.20.1730.10">
    <property type="entry name" value="Sodium/glucose cotransporter"/>
    <property type="match status" value="1"/>
</dbReference>
<reference evidence="10 11" key="1">
    <citation type="submission" date="2015-09" db="EMBL/GenBank/DDBJ databases">
        <title>Host preference determinants of Valsa canker pathogens revealed by comparative genomics.</title>
        <authorList>
            <person name="Yin Z."/>
            <person name="Huang L."/>
        </authorList>
    </citation>
    <scope>NUCLEOTIDE SEQUENCE [LARGE SCALE GENOMIC DNA]</scope>
    <source>
        <strain evidence="10 11">YSFL</strain>
    </source>
</reference>
<comment type="subcellular location">
    <subcellularLocation>
        <location evidence="1">Membrane</location>
        <topology evidence="1">Multi-pass membrane protein</topology>
    </subcellularLocation>
</comment>
<keyword evidence="4 9" id="KW-0812">Transmembrane</keyword>
<feature type="transmembrane region" description="Helical" evidence="9">
    <location>
        <begin position="585"/>
        <end position="603"/>
    </location>
</feature>
<evidence type="ECO:0000256" key="8">
    <source>
        <dbReference type="SAM" id="MobiDB-lite"/>
    </source>
</evidence>
<dbReference type="PROSITE" id="PS50283">
    <property type="entry name" value="NA_SOLUT_SYMP_3"/>
    <property type="match status" value="1"/>
</dbReference>
<dbReference type="GO" id="GO:0005886">
    <property type="term" value="C:plasma membrane"/>
    <property type="evidence" value="ECO:0007669"/>
    <property type="project" value="TreeGrafter"/>
</dbReference>
<dbReference type="InterPro" id="IPR031155">
    <property type="entry name" value="DUR"/>
</dbReference>
<dbReference type="PANTHER" id="PTHR46154:SF4">
    <property type="entry name" value="UREA ACTIVE TRANSPORTER"/>
    <property type="match status" value="1"/>
</dbReference>
<feature type="compositionally biased region" description="Low complexity" evidence="8">
    <location>
        <begin position="671"/>
        <end position="686"/>
    </location>
</feature>
<sequence>MASTQEFQPIFSPGVGYGLIIGLGAVFAIGMTCLSFLLARYMAEHQSSEEFLTAKHSVKTGLVASAVVSSWTIAATLLSSTTEGYKYGVSGPFWYGAGATVQIFLFAVAAIELKRKAPRAHTFLEVIRTRYGAPAHIVLMCYSLFYQIITSVNLLVGGSTLFTALTGMSSDAACFLFPVGVLIYTLFGGIRATFLTDWAHTVVIYIIMILCLFVAYATSDVIGSPGRMYELLTEAAAMHPVAGNEAGSYITMKSENGAYIGLIFIGAGFAAAVDAQLFQKAIAADPAGTLPGYILGGLCWFTIPFVLASTFGLAAAATEHLPVFPTYPNRMTEAQLTSGLAMPFGAIAIMGNGGAIAVMIMMFMAVTSAMSSETVATVGLVTYDIYKAYINRDATNLQLVRVSQITVLVFGFSVAGIAVGFNHAGFSVNYLVTAIGIFVDSAIVPMACTILWKKQSLAAVVLSPIISSLAAIIAWLLTAYKQYGEVTITTTSQNLPLVAGNMMSLCGPLLLSPLITYLKPANYNWELLKEIKSDRETPGDLVSAAPVIMGLAPGEQEVSSPATESATSVHDDALDTKLRRARNKACLISVTLCLCFLLLWPIPMYGTGYVFSRQFFTGWVVIVFLWAFFAAITITFYPVIESWGSLIRFSKFISGGSRRPRPNPNEVYEVTTDTKTVPTGTEEQKI</sequence>
<gene>
    <name evidence="10" type="ORF">VSDG_01664</name>
</gene>
<feature type="transmembrane region" description="Helical" evidence="9">
    <location>
        <begin position="336"/>
        <end position="363"/>
    </location>
</feature>
<evidence type="ECO:0000313" key="10">
    <source>
        <dbReference type="EMBL" id="ROW02656.1"/>
    </source>
</evidence>
<feature type="region of interest" description="Disordered" evidence="8">
    <location>
        <begin position="663"/>
        <end position="686"/>
    </location>
</feature>
<evidence type="ECO:0000256" key="3">
    <source>
        <dbReference type="ARBA" id="ARBA00022448"/>
    </source>
</evidence>
<dbReference type="InterPro" id="IPR001734">
    <property type="entry name" value="Na/solute_symporter"/>
</dbReference>
<dbReference type="CDD" id="cd11476">
    <property type="entry name" value="SLC5sbd_DUR3"/>
    <property type="match status" value="1"/>
</dbReference>
<dbReference type="GO" id="GO:0015606">
    <property type="term" value="F:spermidine transmembrane transporter activity"/>
    <property type="evidence" value="ECO:0007669"/>
    <property type="project" value="TreeGrafter"/>
</dbReference>
<feature type="transmembrane region" description="Helical" evidence="9">
    <location>
        <begin position="93"/>
        <end position="111"/>
    </location>
</feature>
<keyword evidence="3" id="KW-0813">Transport</keyword>
<keyword evidence="11" id="KW-1185">Reference proteome</keyword>
<keyword evidence="5 9" id="KW-1133">Transmembrane helix</keyword>
<feature type="transmembrane region" description="Helical" evidence="9">
    <location>
        <begin position="290"/>
        <end position="316"/>
    </location>
</feature>
<feature type="transmembrane region" description="Helical" evidence="9">
    <location>
        <begin position="497"/>
        <end position="518"/>
    </location>
</feature>
<evidence type="ECO:0008006" key="12">
    <source>
        <dbReference type="Google" id="ProtNLM"/>
    </source>
</evidence>
<dbReference type="PANTHER" id="PTHR46154">
    <property type="match status" value="1"/>
</dbReference>
<feature type="transmembrane region" description="Helical" evidence="9">
    <location>
        <begin position="405"/>
        <end position="424"/>
    </location>
</feature>
<dbReference type="EMBL" id="LJZO01000004">
    <property type="protein sequence ID" value="ROW02656.1"/>
    <property type="molecule type" value="Genomic_DNA"/>
</dbReference>
<evidence type="ECO:0000256" key="9">
    <source>
        <dbReference type="SAM" id="Phobius"/>
    </source>
</evidence>
<comment type="similarity">
    <text evidence="2 7">Belongs to the sodium:solute symporter (SSF) (TC 2.A.21) family.</text>
</comment>
<dbReference type="STRING" id="252740.A0A423WH12"/>
<dbReference type="Pfam" id="PF00474">
    <property type="entry name" value="SSF"/>
    <property type="match status" value="1"/>
</dbReference>
<evidence type="ECO:0000256" key="1">
    <source>
        <dbReference type="ARBA" id="ARBA00004141"/>
    </source>
</evidence>
<feature type="transmembrane region" description="Helical" evidence="9">
    <location>
        <begin position="198"/>
        <end position="218"/>
    </location>
</feature>
<proteinExistence type="inferred from homology"/>
<feature type="transmembrane region" description="Helical" evidence="9">
    <location>
        <begin position="615"/>
        <end position="640"/>
    </location>
</feature>
<dbReference type="InterPro" id="IPR038377">
    <property type="entry name" value="Na/Glc_symporter_sf"/>
</dbReference>
<feature type="transmembrane region" description="Helical" evidence="9">
    <location>
        <begin position="60"/>
        <end position="81"/>
    </location>
</feature>
<feature type="transmembrane region" description="Helical" evidence="9">
    <location>
        <begin position="457"/>
        <end position="477"/>
    </location>
</feature>
<name>A0A423WH12_CYTCH</name>
<dbReference type="Proteomes" id="UP000284375">
    <property type="component" value="Unassembled WGS sequence"/>
</dbReference>
<organism evidence="10 11">
    <name type="scientific">Cytospora chrysosperma</name>
    <name type="common">Cytospora canker fungus</name>
    <name type="synonym">Sphaeria chrysosperma</name>
    <dbReference type="NCBI Taxonomy" id="252740"/>
    <lineage>
        <taxon>Eukaryota</taxon>
        <taxon>Fungi</taxon>
        <taxon>Dikarya</taxon>
        <taxon>Ascomycota</taxon>
        <taxon>Pezizomycotina</taxon>
        <taxon>Sordariomycetes</taxon>
        <taxon>Sordariomycetidae</taxon>
        <taxon>Diaporthales</taxon>
        <taxon>Cytosporaceae</taxon>
        <taxon>Cytospora</taxon>
    </lineage>
</organism>
<evidence type="ECO:0000313" key="11">
    <source>
        <dbReference type="Proteomes" id="UP000284375"/>
    </source>
</evidence>
<protein>
    <recommendedName>
        <fullName evidence="12">Urea active transporter</fullName>
    </recommendedName>
</protein>
<evidence type="ECO:0000256" key="7">
    <source>
        <dbReference type="RuleBase" id="RU362091"/>
    </source>
</evidence>
<keyword evidence="6 9" id="KW-0472">Membrane</keyword>
<feature type="transmembrane region" description="Helical" evidence="9">
    <location>
        <begin position="161"/>
        <end position="186"/>
    </location>
</feature>
<comment type="caution">
    <text evidence="10">The sequence shown here is derived from an EMBL/GenBank/DDBJ whole genome shotgun (WGS) entry which is preliminary data.</text>
</comment>
<evidence type="ECO:0000256" key="2">
    <source>
        <dbReference type="ARBA" id="ARBA00006434"/>
    </source>
</evidence>
<feature type="transmembrane region" description="Helical" evidence="9">
    <location>
        <begin position="15"/>
        <end position="39"/>
    </location>
</feature>
<evidence type="ECO:0000256" key="4">
    <source>
        <dbReference type="ARBA" id="ARBA00022692"/>
    </source>
</evidence>
<dbReference type="GO" id="GO:0015489">
    <property type="term" value="F:putrescine transmembrane transporter activity"/>
    <property type="evidence" value="ECO:0007669"/>
    <property type="project" value="TreeGrafter"/>
</dbReference>
<feature type="transmembrane region" description="Helical" evidence="9">
    <location>
        <begin position="430"/>
        <end position="452"/>
    </location>
</feature>
<accession>A0A423WH12</accession>
<feature type="transmembrane region" description="Helical" evidence="9">
    <location>
        <begin position="131"/>
        <end position="149"/>
    </location>
</feature>